<dbReference type="Pfam" id="PF01433">
    <property type="entry name" value="Peptidase_M1"/>
    <property type="match status" value="1"/>
</dbReference>
<gene>
    <name evidence="17" type="primary">pepN</name>
    <name evidence="17" type="ORF">SMB34_17220</name>
</gene>
<evidence type="ECO:0000256" key="6">
    <source>
        <dbReference type="ARBA" id="ARBA00022438"/>
    </source>
</evidence>
<dbReference type="PRINTS" id="PR00756">
    <property type="entry name" value="ALADIPTASE"/>
</dbReference>
<dbReference type="GO" id="GO:0004177">
    <property type="term" value="F:aminopeptidase activity"/>
    <property type="evidence" value="ECO:0007669"/>
    <property type="project" value="UniProtKB-KW"/>
</dbReference>
<proteinExistence type="inferred from homology"/>
<dbReference type="InterPro" id="IPR038438">
    <property type="entry name" value="PepN_Ig-like_sf"/>
</dbReference>
<keyword evidence="18" id="KW-1185">Reference proteome</keyword>
<dbReference type="Pfam" id="PF17900">
    <property type="entry name" value="Peptidase_M1_N"/>
    <property type="match status" value="1"/>
</dbReference>
<feature type="domain" description="Peptidase M1 membrane alanine aminopeptidase" evidence="13">
    <location>
        <begin position="251"/>
        <end position="462"/>
    </location>
</feature>
<dbReference type="Gene3D" id="3.30.2010.30">
    <property type="match status" value="1"/>
</dbReference>
<dbReference type="PANTHER" id="PTHR46322">
    <property type="entry name" value="PUROMYCIN-SENSITIVE AMINOPEPTIDASE"/>
    <property type="match status" value="1"/>
</dbReference>
<dbReference type="NCBIfam" id="TIGR02414">
    <property type="entry name" value="pepN_proteo"/>
    <property type="match status" value="1"/>
</dbReference>
<dbReference type="Pfam" id="PF11940">
    <property type="entry name" value="DUF3458"/>
    <property type="match status" value="1"/>
</dbReference>
<dbReference type="InterPro" id="IPR045357">
    <property type="entry name" value="Aminopeptidase_N-like_N"/>
</dbReference>
<evidence type="ECO:0000313" key="17">
    <source>
        <dbReference type="EMBL" id="KEO57172.1"/>
    </source>
</evidence>
<evidence type="ECO:0000313" key="18">
    <source>
        <dbReference type="Proteomes" id="UP000027463"/>
    </source>
</evidence>
<evidence type="ECO:0000259" key="15">
    <source>
        <dbReference type="Pfam" id="PF17432"/>
    </source>
</evidence>
<keyword evidence="6 17" id="KW-0031">Aminopeptidase</keyword>
<evidence type="ECO:0000256" key="9">
    <source>
        <dbReference type="ARBA" id="ARBA00022801"/>
    </source>
</evidence>
<dbReference type="SUPFAM" id="SSF63737">
    <property type="entry name" value="Leukotriene A4 hydrolase N-terminal domain"/>
    <property type="match status" value="1"/>
</dbReference>
<accession>A0ABR4TP14</accession>
<dbReference type="Gene3D" id="1.10.390.10">
    <property type="entry name" value="Neutral Protease Domain 2"/>
    <property type="match status" value="1"/>
</dbReference>
<dbReference type="InterPro" id="IPR037144">
    <property type="entry name" value="Peptidase_M1_pepN_C_sf"/>
</dbReference>
<evidence type="ECO:0000256" key="5">
    <source>
        <dbReference type="ARBA" id="ARBA00015611"/>
    </source>
</evidence>
<keyword evidence="7" id="KW-0645">Protease</keyword>
<evidence type="ECO:0000256" key="1">
    <source>
        <dbReference type="ARBA" id="ARBA00000098"/>
    </source>
</evidence>
<evidence type="ECO:0000256" key="4">
    <source>
        <dbReference type="ARBA" id="ARBA00012564"/>
    </source>
</evidence>
<evidence type="ECO:0000256" key="3">
    <source>
        <dbReference type="ARBA" id="ARBA00010136"/>
    </source>
</evidence>
<dbReference type="PANTHER" id="PTHR46322:SF1">
    <property type="entry name" value="PUROMYCIN-SENSITIVE AMINOPEPTIDASE"/>
    <property type="match status" value="1"/>
</dbReference>
<comment type="catalytic activity">
    <reaction evidence="1">
        <text>Release of an N-terminal amino acid, Xaa-|-Yaa- from a peptide, amide or arylamide. Xaa is preferably Ala, but may be most amino acids including Pro (slow action). When a terminal hydrophobic residue is followed by a prolyl residue, the two may be released as an intact Xaa-Pro dipeptide.</text>
        <dbReference type="EC" id="3.4.11.2"/>
    </reaction>
</comment>
<dbReference type="SUPFAM" id="SSF55486">
    <property type="entry name" value="Metalloproteases ('zincins'), catalytic domain"/>
    <property type="match status" value="1"/>
</dbReference>
<evidence type="ECO:0000256" key="7">
    <source>
        <dbReference type="ARBA" id="ARBA00022670"/>
    </source>
</evidence>
<evidence type="ECO:0000259" key="13">
    <source>
        <dbReference type="Pfam" id="PF01433"/>
    </source>
</evidence>
<dbReference type="InterPro" id="IPR024601">
    <property type="entry name" value="Peptidase_M1_pepN_C"/>
</dbReference>
<feature type="domain" description="Peptidase M1 alanyl aminopeptidase Ig-like fold" evidence="14">
    <location>
        <begin position="470"/>
        <end position="561"/>
    </location>
</feature>
<dbReference type="InterPro" id="IPR027268">
    <property type="entry name" value="Peptidase_M4/M1_CTD_sf"/>
</dbReference>
<evidence type="ECO:0000256" key="2">
    <source>
        <dbReference type="ARBA" id="ARBA00001947"/>
    </source>
</evidence>
<dbReference type="InterPro" id="IPR014782">
    <property type="entry name" value="Peptidase_M1_dom"/>
</dbReference>
<dbReference type="InterPro" id="IPR001930">
    <property type="entry name" value="Peptidase_M1"/>
</dbReference>
<dbReference type="Gene3D" id="2.60.40.1730">
    <property type="entry name" value="tricorn interacting facor f3 domain"/>
    <property type="match status" value="1"/>
</dbReference>
<reference evidence="17 18" key="1">
    <citation type="submission" date="2013-07" db="EMBL/GenBank/DDBJ databases">
        <title>Thalassospira permensis NBRC 106175 Genome Sequencing.</title>
        <authorList>
            <person name="Lai Q."/>
            <person name="Shao Z."/>
        </authorList>
    </citation>
    <scope>NUCLEOTIDE SEQUENCE [LARGE SCALE GENOMIC DNA]</scope>
    <source>
        <strain evidence="17 18">NBRC 106175</strain>
    </source>
</reference>
<name>A0ABR4TP14_9PROT</name>
<dbReference type="Pfam" id="PF17432">
    <property type="entry name" value="DUF3458_C"/>
    <property type="match status" value="1"/>
</dbReference>
<dbReference type="Gene3D" id="2.60.40.1840">
    <property type="match status" value="1"/>
</dbReference>
<keyword evidence="10" id="KW-0862">Zinc</keyword>
<keyword evidence="8" id="KW-0479">Metal-binding</keyword>
<dbReference type="InterPro" id="IPR035414">
    <property type="entry name" value="Peptidase_M1_pepN_Ig-like"/>
</dbReference>
<keyword evidence="9" id="KW-0378">Hydrolase</keyword>
<dbReference type="Gene3D" id="1.25.50.10">
    <property type="entry name" value="Peptidase M1, alanyl aminopeptidase, C-terminal domain"/>
    <property type="match status" value="1"/>
</dbReference>
<keyword evidence="11" id="KW-0482">Metalloprotease</keyword>
<sequence length="895" mass="99946">MAILYNHRQRRADQGKKDCLMSDQPQVIRREDYTAPAFLVEKVELVFELDRDVTNVKSRLFVHANPVRGTGGGDMVHLDGEDMKLVSIAVDDRRLGVDEYSVDPSGLSFSAPGETFVVDIETQISPAANTRLEGLYVSQSAFCTQCEAEGFRRITYFPDRPDVMATYKVTIHADKASCPVLLSNGNLIDSGDLDGNRHFAVWEDPFPKPSYLFALVAGDLACVEDSFKTMSGRDVALRIFVEHGNEDRCDYAMDSLKRSMKWDEEVYGLEYDLDLFNIVAVSDFNMGAMENKSLNVFNAKYILAKPDTATDTDYELIESIVAHEYFHNWSGNRVTCRDWFQLSLKEGLTVFRDQEFSADQRSRPVQRIKDVAQLRARQFPEDGGPLAHPVRPDSYMEINNFYTATVYEKGAELIRMMHTLLGAEGYRKGIDLYFDRHDGQAVTCDDFAKAMEDANDVDLSQLKIWYSQAGTPSLSWRGEHDAEAKQFRLTVSQKTAPTPGQPDKVALHMPIAIGLLGRDGRELVSRTVQLTEAEQTFVFDNIDQVPVVSFNRGFSAPVNIATEQRHEELVFLMGHDSDAFNRWEAGQKYATALMLSAIAEFEKNGGDADAALGDVTEFVAAMRATLINDDLDKAFRADALVLPGEEFLSEQRKPANPDAIHQVRNALRKRIGSDLRAEFGNAYHQNASNAAFTPDAESAGQRALRATALSYLVASGEGEFADLAAEQYRTADNMTDRMAALSVLNHLDHPGRAEALSDFEARFGKDTVVMDKWFGLQAMSSRDDTLARVKDLMSHPLFTMRNPNKVRSLIGAFAMANPRHFHAADGSGYAFYTDRLIELDDINPQVAARLCAPLGKWAKYDEARAGLMKAALDRILAKPDISRDLYEIASKSRAV</sequence>
<dbReference type="EC" id="3.4.11.2" evidence="4 12"/>
<evidence type="ECO:0000256" key="10">
    <source>
        <dbReference type="ARBA" id="ARBA00022833"/>
    </source>
</evidence>
<organism evidence="17 18">
    <name type="scientific">Thalassospira permensis NBRC 106175</name>
    <dbReference type="NCBI Taxonomy" id="1353532"/>
    <lineage>
        <taxon>Bacteria</taxon>
        <taxon>Pseudomonadati</taxon>
        <taxon>Pseudomonadota</taxon>
        <taxon>Alphaproteobacteria</taxon>
        <taxon>Rhodospirillales</taxon>
        <taxon>Thalassospiraceae</taxon>
        <taxon>Thalassospira</taxon>
    </lineage>
</organism>
<comment type="cofactor">
    <cofactor evidence="2">
        <name>Zn(2+)</name>
        <dbReference type="ChEBI" id="CHEBI:29105"/>
    </cofactor>
</comment>
<dbReference type="Proteomes" id="UP000027463">
    <property type="component" value="Unassembled WGS sequence"/>
</dbReference>
<evidence type="ECO:0000256" key="12">
    <source>
        <dbReference type="NCBIfam" id="TIGR02414"/>
    </source>
</evidence>
<dbReference type="EMBL" id="AUNC01000015">
    <property type="protein sequence ID" value="KEO57172.1"/>
    <property type="molecule type" value="Genomic_DNA"/>
</dbReference>
<dbReference type="InterPro" id="IPR012779">
    <property type="entry name" value="Peptidase_M1_pepN"/>
</dbReference>
<feature type="domain" description="Peptidase M1 alanyl aminopeptidase C-terminal" evidence="15">
    <location>
        <begin position="567"/>
        <end position="893"/>
    </location>
</feature>
<evidence type="ECO:0000256" key="11">
    <source>
        <dbReference type="ARBA" id="ARBA00023049"/>
    </source>
</evidence>
<dbReference type="InterPro" id="IPR042097">
    <property type="entry name" value="Aminopeptidase_N-like_N_sf"/>
</dbReference>
<evidence type="ECO:0000256" key="8">
    <source>
        <dbReference type="ARBA" id="ARBA00022723"/>
    </source>
</evidence>
<dbReference type="CDD" id="cd09600">
    <property type="entry name" value="M1_APN"/>
    <property type="match status" value="1"/>
</dbReference>
<evidence type="ECO:0000259" key="14">
    <source>
        <dbReference type="Pfam" id="PF11940"/>
    </source>
</evidence>
<feature type="domain" description="Aminopeptidase N-like N-terminal" evidence="16">
    <location>
        <begin position="118"/>
        <end position="212"/>
    </location>
</feature>
<comment type="caution">
    <text evidence="17">The sequence shown here is derived from an EMBL/GenBank/DDBJ whole genome shotgun (WGS) entry which is preliminary data.</text>
</comment>
<comment type="similarity">
    <text evidence="3">Belongs to the peptidase M1 family.</text>
</comment>
<protein>
    <recommendedName>
        <fullName evidence="5 12">Aminopeptidase N</fullName>
        <ecNumber evidence="4 12">3.4.11.2</ecNumber>
    </recommendedName>
</protein>
<evidence type="ECO:0000259" key="16">
    <source>
        <dbReference type="Pfam" id="PF17900"/>
    </source>
</evidence>